<proteinExistence type="predicted"/>
<dbReference type="EMBL" id="ATHI01000032">
    <property type="protein sequence ID" value="EPR30335.1"/>
    <property type="molecule type" value="Genomic_DNA"/>
</dbReference>
<dbReference type="InterPro" id="IPR014846">
    <property type="entry name" value="DUF1786_pyruvate_format-lyase"/>
</dbReference>
<dbReference type="Proteomes" id="UP000014975">
    <property type="component" value="Unassembled WGS sequence"/>
</dbReference>
<name>S7T1G9_9BACT</name>
<comment type="caution">
    <text evidence="1">The sequence shown here is derived from an EMBL/GenBank/DDBJ whole genome shotgun (WGS) entry which is preliminary data.</text>
</comment>
<reference evidence="1 2" key="1">
    <citation type="journal article" date="2013" name="Genome Announc.">
        <title>Draft genome sequences for three mercury-methylating, sulfate-reducing bacteria.</title>
        <authorList>
            <person name="Brown S.D."/>
            <person name="Hurt R.A.Jr."/>
            <person name="Gilmour C.C."/>
            <person name="Elias D.A."/>
        </authorList>
    </citation>
    <scope>NUCLEOTIDE SEQUENCE [LARGE SCALE GENOMIC DNA]</scope>
    <source>
        <strain evidence="1 2">DSM 16529</strain>
    </source>
</reference>
<protein>
    <recommendedName>
        <fullName evidence="3">Pyruvate formate lyase-activating protein</fullName>
    </recommendedName>
</protein>
<organism evidence="1 2">
    <name type="scientific">Alkalidesulfovibrio alkalitolerans DSM 16529</name>
    <dbReference type="NCBI Taxonomy" id="1121439"/>
    <lineage>
        <taxon>Bacteria</taxon>
        <taxon>Pseudomonadati</taxon>
        <taxon>Thermodesulfobacteriota</taxon>
        <taxon>Desulfovibrionia</taxon>
        <taxon>Desulfovibrionales</taxon>
        <taxon>Desulfovibrionaceae</taxon>
        <taxon>Alkalidesulfovibrio</taxon>
    </lineage>
</organism>
<dbReference type="OrthoDB" id="9777509at2"/>
<sequence length="347" mass="37035">MIYPAERILLLDIGSGTQDVLYALADQNPSNWPKFVLPAPARRVDARIRELTRQGRDIHLCGTNMGGGFVRALKDHLATGFAASAHPDAAFALADDLGLVTTMGVRLSETAPRGHAPVQLADYDPGFWEAFLGAAGLPLPEMVAACAQDHGFHPGKSNREGRFALWRRFLTEANGRIEALVYAAPPEELTRLAVLQRAIGGGPVADSGPAAVLGVLSVPRIEELSREQGICVVNVGNSHTIAFLVLDGRVYGVYEQHTGLLDGRALWDDLARFKACRLSFAEVFEAKGHGCMTLDAPSRAAGFAPTFVIGPRRDLLRGFEAEFPHPGGDMMVAGCLGLLKGIAGHGG</sequence>
<dbReference type="eggNOG" id="COG4012">
    <property type="taxonomic scope" value="Bacteria"/>
</dbReference>
<evidence type="ECO:0008006" key="3">
    <source>
        <dbReference type="Google" id="ProtNLM"/>
    </source>
</evidence>
<gene>
    <name evidence="1" type="ORF">dsat_1475</name>
</gene>
<dbReference type="AlphaFoldDB" id="S7T1G9"/>
<dbReference type="STRING" id="1121439.dsat_1475"/>
<evidence type="ECO:0000313" key="2">
    <source>
        <dbReference type="Proteomes" id="UP000014975"/>
    </source>
</evidence>
<evidence type="ECO:0000313" key="1">
    <source>
        <dbReference type="EMBL" id="EPR30335.1"/>
    </source>
</evidence>
<accession>S7T1G9</accession>
<dbReference type="Pfam" id="PF08735">
    <property type="entry name" value="DUF1786"/>
    <property type="match status" value="1"/>
</dbReference>
<keyword evidence="2" id="KW-1185">Reference proteome</keyword>
<dbReference type="PATRIC" id="fig|1121439.3.peg.2863"/>
<dbReference type="RefSeq" id="WP_020888171.1">
    <property type="nucleotide sequence ID" value="NZ_ATHI01000032.1"/>
</dbReference>